<dbReference type="HOGENOM" id="CLU_028871_3_2_6"/>
<dbReference type="STRING" id="349124.Hhal_2356"/>
<dbReference type="Gene3D" id="3.40.190.10">
    <property type="entry name" value="Periplasmic binding protein-like II"/>
    <property type="match status" value="2"/>
</dbReference>
<dbReference type="Pfam" id="PF09084">
    <property type="entry name" value="NMT1"/>
    <property type="match status" value="1"/>
</dbReference>
<dbReference type="KEGG" id="hha:Hhal_2356"/>
<dbReference type="SUPFAM" id="SSF53850">
    <property type="entry name" value="Periplasmic binding protein-like II"/>
    <property type="match status" value="1"/>
</dbReference>
<evidence type="ECO:0000256" key="2">
    <source>
        <dbReference type="ARBA" id="ARBA00010742"/>
    </source>
</evidence>
<organism evidence="5 6">
    <name type="scientific">Halorhodospira halophila (strain DSM 244 / SL1)</name>
    <name type="common">Ectothiorhodospira halophila (strain DSM 244 / SL1)</name>
    <dbReference type="NCBI Taxonomy" id="349124"/>
    <lineage>
        <taxon>Bacteria</taxon>
        <taxon>Pseudomonadati</taxon>
        <taxon>Pseudomonadota</taxon>
        <taxon>Gammaproteobacteria</taxon>
        <taxon>Chromatiales</taxon>
        <taxon>Ectothiorhodospiraceae</taxon>
        <taxon>Halorhodospira</taxon>
    </lineage>
</organism>
<dbReference type="PANTHER" id="PTHR30024:SF47">
    <property type="entry name" value="TAURINE-BINDING PERIPLASMIC PROTEIN"/>
    <property type="match status" value="1"/>
</dbReference>
<proteinExistence type="inferred from homology"/>
<dbReference type="GO" id="GO:0042597">
    <property type="term" value="C:periplasmic space"/>
    <property type="evidence" value="ECO:0007669"/>
    <property type="project" value="UniProtKB-SubCell"/>
</dbReference>
<dbReference type="InterPro" id="IPR015168">
    <property type="entry name" value="SsuA/THI5"/>
</dbReference>
<dbReference type="AlphaFoldDB" id="A1WZK7"/>
<reference evidence="6" key="1">
    <citation type="submission" date="2006-12" db="EMBL/GenBank/DDBJ databases">
        <title>Complete sequence of Halorhodospira halophila SL1.</title>
        <authorList>
            <consortium name="US DOE Joint Genome Institute"/>
            <person name="Copeland A."/>
            <person name="Lucas S."/>
            <person name="Lapidus A."/>
            <person name="Barry K."/>
            <person name="Detter J.C."/>
            <person name="Glavina del Rio T."/>
            <person name="Hammon N."/>
            <person name="Israni S."/>
            <person name="Dalin E."/>
            <person name="Tice H."/>
            <person name="Pitluck S."/>
            <person name="Saunders E."/>
            <person name="Brettin T."/>
            <person name="Bruce D."/>
            <person name="Han C."/>
            <person name="Tapia R."/>
            <person name="Schmutz J."/>
            <person name="Larimer F."/>
            <person name="Land M."/>
            <person name="Hauser L."/>
            <person name="Kyrpides N."/>
            <person name="Mikhailova N."/>
            <person name="Hoff W."/>
            <person name="Richardson P."/>
        </authorList>
    </citation>
    <scope>NUCLEOTIDE SEQUENCE [LARGE SCALE GENOMIC DNA]</scope>
    <source>
        <strain evidence="6">DSM 244 / SL1</strain>
    </source>
</reference>
<protein>
    <submittedName>
        <fullName evidence="5">Sulfonate ABC transporter periplasmic-binding protein</fullName>
    </submittedName>
</protein>
<dbReference type="eggNOG" id="COG0715">
    <property type="taxonomic scope" value="Bacteria"/>
</dbReference>
<evidence type="ECO:0000313" key="5">
    <source>
        <dbReference type="EMBL" id="ABM63119.1"/>
    </source>
</evidence>
<dbReference type="PANTHER" id="PTHR30024">
    <property type="entry name" value="ALIPHATIC SULFONATES-BINDING PROTEIN-RELATED"/>
    <property type="match status" value="1"/>
</dbReference>
<evidence type="ECO:0000256" key="3">
    <source>
        <dbReference type="ARBA" id="ARBA00022729"/>
    </source>
</evidence>
<sequence>MLPLLTQRQPRGRDPMSRERRPLRQRLTHLCTAAALLGTAALPLAATADERDSFRIAWSIYVGWMPWGYGEAEGIVDKWADKYDIEIDVVQINDYIESINLYTAGSFDGVTLTNMDALTIPAASGVDTTALIAGDFSDGNDGVVLEGTDDLADIEGQRVHLVELSVSHYLLARALDSVGLSERDVQVVNTADADIVGAFRSRDVQAAVAWNPQLGEIRRQDDAHVVFDSSDVPGEIIDLLGVRTEVLEEHPELGKALTGAWYEIMDVMSGDDAAGEAARTAMAEAAGTDLAGYEEQLASTTFFYDPAEAVDFVTSEQPAETMENVRQFAYQHGLLGERAPSPDFVGIELADGSTLGDANNVQLRFTDRFMRKAAEGEL</sequence>
<dbReference type="EMBL" id="CP000544">
    <property type="protein sequence ID" value="ABM63119.1"/>
    <property type="molecule type" value="Genomic_DNA"/>
</dbReference>
<evidence type="ECO:0000256" key="1">
    <source>
        <dbReference type="ARBA" id="ARBA00004418"/>
    </source>
</evidence>
<keyword evidence="6" id="KW-1185">Reference proteome</keyword>
<evidence type="ECO:0000259" key="4">
    <source>
        <dbReference type="Pfam" id="PF09084"/>
    </source>
</evidence>
<comment type="similarity">
    <text evidence="2">Belongs to the bacterial solute-binding protein SsuA/TauA family.</text>
</comment>
<dbReference type="InterPro" id="IPR017793">
    <property type="entry name" value="ABC_transptr_urea-assoc_sub-bd"/>
</dbReference>
<keyword evidence="3" id="KW-0732">Signal</keyword>
<evidence type="ECO:0000313" key="6">
    <source>
        <dbReference type="Proteomes" id="UP000000647"/>
    </source>
</evidence>
<feature type="domain" description="SsuA/THI5-like" evidence="4">
    <location>
        <begin position="84"/>
        <end position="260"/>
    </location>
</feature>
<dbReference type="Proteomes" id="UP000000647">
    <property type="component" value="Chromosome"/>
</dbReference>
<name>A1WZK7_HALHL</name>
<dbReference type="NCBIfam" id="TIGR03427">
    <property type="entry name" value="ABC_peri_uca"/>
    <property type="match status" value="1"/>
</dbReference>
<reference evidence="5 6" key="2">
    <citation type="journal article" date="2013" name="Stand. Genomic Sci.">
        <title>Complete genome sequence of Halorhodospira halophila SL1.</title>
        <authorList>
            <person name="Challacombe J.F."/>
            <person name="Majid S."/>
            <person name="Deole R."/>
            <person name="Brettin T.S."/>
            <person name="Bruce D."/>
            <person name="Delano S.F."/>
            <person name="Detter J.C."/>
            <person name="Gleasner C.D."/>
            <person name="Han C.S."/>
            <person name="Misra M."/>
            <person name="Reitenga K.G."/>
            <person name="Mikhailova N."/>
            <person name="Woyke T."/>
            <person name="Pitluck S."/>
            <person name="Nolan M."/>
            <person name="Land M.L."/>
            <person name="Saunders E."/>
            <person name="Tapia R."/>
            <person name="Lapidus A."/>
            <person name="Ivanova N."/>
            <person name="Hoff W.D."/>
        </authorList>
    </citation>
    <scope>NUCLEOTIDE SEQUENCE [LARGE SCALE GENOMIC DNA]</scope>
    <source>
        <strain evidence="6">DSM 244 / SL1</strain>
    </source>
</reference>
<accession>A1WZK7</accession>
<gene>
    <name evidence="5" type="ordered locus">Hhal_2356</name>
</gene>
<comment type="subcellular location">
    <subcellularLocation>
        <location evidence="1">Periplasm</location>
    </subcellularLocation>
</comment>